<dbReference type="EC" id="2.8.2.20" evidence="2 5"/>
<evidence type="ECO:0000256" key="4">
    <source>
        <dbReference type="ARBA" id="ARBA00048460"/>
    </source>
</evidence>
<dbReference type="Proteomes" id="UP000050791">
    <property type="component" value="Unassembled WGS sequence"/>
</dbReference>
<dbReference type="Pfam" id="PF13469">
    <property type="entry name" value="Sulfotransfer_3"/>
    <property type="match status" value="1"/>
</dbReference>
<evidence type="ECO:0000313" key="6">
    <source>
        <dbReference type="Proteomes" id="UP000050791"/>
    </source>
</evidence>
<accession>A0AA85BLR3</accession>
<dbReference type="Gene3D" id="3.40.50.300">
    <property type="entry name" value="P-loop containing nucleotide triphosphate hydrolases"/>
    <property type="match status" value="1"/>
</dbReference>
<evidence type="ECO:0000313" key="7">
    <source>
        <dbReference type="WBParaSite" id="SMTH1_60770.1"/>
    </source>
</evidence>
<dbReference type="AlphaFoldDB" id="A0AA85BLR3"/>
<comment type="function">
    <text evidence="5">Catalyzes the O-sulfation of tyrosine residues within acidic motifs of polypeptides, using 3'-phosphoadenylyl sulfate (PAPS) as cosubstrate.</text>
</comment>
<keyword evidence="3 5" id="KW-0808">Transferase</keyword>
<sequence>MLLGVNIFNRINSIKYQFQVLYELQKNNINQYDPNDLPFIFIGGHQSTGTGLMRILLDIHPLVRCGPEPIVTRELLRYRRHLETMSDLLSQSGITENVLDDASAAFIATIIQEMGPKAPRLCHKDPSSFIYLEELANMFPKAKFIHMIRDGRAAIASTIQRGIHPFYTLENITTAILSWERTTSQMLEDCQYIGIFRCLSVRYECFILNPREEIKKVLGRFLELPWDDKLLEHEKFVHNTSKLNKYEASSIQIVKSIHNNSLDAWSNNDSPTLTEFFKLMTTNSSLLKVLGYVSDEIPPNYKNLCSS</sequence>
<dbReference type="PANTHER" id="PTHR12788:SF10">
    <property type="entry name" value="PROTEIN-TYROSINE SULFOTRANSFERASE"/>
    <property type="match status" value="1"/>
</dbReference>
<proteinExistence type="inferred from homology"/>
<evidence type="ECO:0000256" key="3">
    <source>
        <dbReference type="ARBA" id="ARBA00022679"/>
    </source>
</evidence>
<dbReference type="InterPro" id="IPR026634">
    <property type="entry name" value="TPST-like"/>
</dbReference>
<evidence type="ECO:0000256" key="5">
    <source>
        <dbReference type="RuleBase" id="RU365018"/>
    </source>
</evidence>
<dbReference type="SUPFAM" id="SSF52540">
    <property type="entry name" value="P-loop containing nucleoside triphosphate hydrolases"/>
    <property type="match status" value="1"/>
</dbReference>
<dbReference type="PANTHER" id="PTHR12788">
    <property type="entry name" value="PROTEIN-TYROSINE SULFOTRANSFERASE 2"/>
    <property type="match status" value="1"/>
</dbReference>
<organism evidence="6 7">
    <name type="scientific">Schistosoma mattheei</name>
    <dbReference type="NCBI Taxonomy" id="31246"/>
    <lineage>
        <taxon>Eukaryota</taxon>
        <taxon>Metazoa</taxon>
        <taxon>Spiralia</taxon>
        <taxon>Lophotrochozoa</taxon>
        <taxon>Platyhelminthes</taxon>
        <taxon>Trematoda</taxon>
        <taxon>Digenea</taxon>
        <taxon>Strigeidida</taxon>
        <taxon>Schistosomatoidea</taxon>
        <taxon>Schistosomatidae</taxon>
        <taxon>Schistosoma</taxon>
    </lineage>
</organism>
<comment type="similarity">
    <text evidence="1 5">Belongs to the protein sulfotransferase family.</text>
</comment>
<dbReference type="InterPro" id="IPR027417">
    <property type="entry name" value="P-loop_NTPase"/>
</dbReference>
<dbReference type="GO" id="GO:0008476">
    <property type="term" value="F:protein-tyrosine sulfotransferase activity"/>
    <property type="evidence" value="ECO:0007669"/>
    <property type="project" value="UniProtKB-EC"/>
</dbReference>
<dbReference type="GO" id="GO:0005794">
    <property type="term" value="C:Golgi apparatus"/>
    <property type="evidence" value="ECO:0007669"/>
    <property type="project" value="UniProtKB-ARBA"/>
</dbReference>
<dbReference type="WBParaSite" id="SMTH1_60770.1">
    <property type="protein sequence ID" value="SMTH1_60770.1"/>
    <property type="gene ID" value="SMTH1_60770"/>
</dbReference>
<reference evidence="7" key="1">
    <citation type="submission" date="2023-11" db="UniProtKB">
        <authorList>
            <consortium name="WormBaseParasite"/>
        </authorList>
    </citation>
    <scope>IDENTIFICATION</scope>
</reference>
<name>A0AA85BLR3_9TREM</name>
<comment type="catalytic activity">
    <reaction evidence="4 5">
        <text>L-tyrosyl-[protein] + 3'-phosphoadenylyl sulfate = O-sulfo-L-tyrosine-[protein] + adenosine 3',5'-bisphosphate + H(+)</text>
        <dbReference type="Rhea" id="RHEA:16801"/>
        <dbReference type="Rhea" id="RHEA-COMP:10136"/>
        <dbReference type="Rhea" id="RHEA-COMP:11688"/>
        <dbReference type="ChEBI" id="CHEBI:15378"/>
        <dbReference type="ChEBI" id="CHEBI:46858"/>
        <dbReference type="ChEBI" id="CHEBI:58339"/>
        <dbReference type="ChEBI" id="CHEBI:58343"/>
        <dbReference type="ChEBI" id="CHEBI:65286"/>
        <dbReference type="EC" id="2.8.2.20"/>
    </reaction>
</comment>
<evidence type="ECO:0000256" key="2">
    <source>
        <dbReference type="ARBA" id="ARBA00013262"/>
    </source>
</evidence>
<protein>
    <recommendedName>
        <fullName evidence="2 5">Protein-tyrosine sulfotransferase</fullName>
        <ecNumber evidence="2 5">2.8.2.20</ecNumber>
    </recommendedName>
</protein>
<evidence type="ECO:0000256" key="1">
    <source>
        <dbReference type="ARBA" id="ARBA00009988"/>
    </source>
</evidence>